<accession>A0A051U2M6</accession>
<evidence type="ECO:0000313" key="6">
    <source>
        <dbReference type="Proteomes" id="UP000025947"/>
    </source>
</evidence>
<evidence type="ECO:0000256" key="1">
    <source>
        <dbReference type="ARBA" id="ARBA00023125"/>
    </source>
</evidence>
<dbReference type="Gene3D" id="1.10.443.10">
    <property type="entry name" value="Intergrase catalytic core"/>
    <property type="match status" value="1"/>
</dbReference>
<dbReference type="InterPro" id="IPR044068">
    <property type="entry name" value="CB"/>
</dbReference>
<comment type="caution">
    <text evidence="5">The sequence shown here is derived from an EMBL/GenBank/DDBJ whole genome shotgun (WGS) entry which is preliminary data.</text>
</comment>
<dbReference type="Gene3D" id="1.10.150.130">
    <property type="match status" value="1"/>
</dbReference>
<keyword evidence="2" id="KW-0233">DNA recombination</keyword>
<dbReference type="InterPro" id="IPR011010">
    <property type="entry name" value="DNA_brk_join_enz"/>
</dbReference>
<dbReference type="PATRIC" id="fig|1324261.3.peg.2169"/>
<keyword evidence="1 3" id="KW-0238">DNA-binding</keyword>
<dbReference type="PROSITE" id="PS51900">
    <property type="entry name" value="CB"/>
    <property type="match status" value="1"/>
</dbReference>
<dbReference type="EMBL" id="JLXW01000006">
    <property type="protein sequence ID" value="KBZ63442.1"/>
    <property type="molecule type" value="Genomic_DNA"/>
</dbReference>
<dbReference type="GO" id="GO:0015074">
    <property type="term" value="P:DNA integration"/>
    <property type="evidence" value="ECO:0007669"/>
    <property type="project" value="InterPro"/>
</dbReference>
<evidence type="ECO:0000256" key="2">
    <source>
        <dbReference type="ARBA" id="ARBA00023172"/>
    </source>
</evidence>
<sequence length="518" mass="59050">MGWRVFWVPGASSAQGVRPRLLAGWVNLANREESVGVRPGDPIFLSPERRVDARLSAYAQTRVFRGYTAETRRNHVTDLRLFLTFLWAKKVGWWEATRDDVEDYEHWRRFAEHNPRRIGGAKWDRELSALASFYAWASEHRHVPRSPVAMKRVIARDGAAVTVPAARAKDVRRSNVHWLTPRSWRRWIDVGLRGYTCDGVLDRGWGGRLEDRNVAYVRLMVTSGLRRAEGGSLLTVEVPARRGDTSRYCRGRIAAEVTRAKKPRTFYAAADAVAEVETYCDSSRALAVRGAQQARRYERLVERRVVTEITRGLSPLVVWRCPDGSIVRRELNSLTVNERITLFVEGEHGLEPLWLWLNEQGLPFQVHSWDGVFTAANRRCDTVLTPRQRLGLDPHKVYAPYATPHSARHSFALYMLVVLNSLMDQRYGLTPEDRRDFRHLYGDPWFMVQNLLGHASRETTVERYLAPVADLQLRSMLADAVDPVPAPMPELDAVFARIARESEGIQDVDDFGWAGGGT</sequence>
<evidence type="ECO:0000256" key="3">
    <source>
        <dbReference type="PROSITE-ProRule" id="PRU01248"/>
    </source>
</evidence>
<dbReference type="GO" id="GO:0006310">
    <property type="term" value="P:DNA recombination"/>
    <property type="evidence" value="ECO:0007669"/>
    <property type="project" value="UniProtKB-KW"/>
</dbReference>
<dbReference type="Proteomes" id="UP000025947">
    <property type="component" value="Unassembled WGS sequence"/>
</dbReference>
<dbReference type="HOGENOM" id="CLU_044959_0_0_11"/>
<organism evidence="5 6">
    <name type="scientific">Mycobacterium [tuberculosis] TKK-01-0051</name>
    <dbReference type="NCBI Taxonomy" id="1324261"/>
    <lineage>
        <taxon>Bacteria</taxon>
        <taxon>Bacillati</taxon>
        <taxon>Actinomycetota</taxon>
        <taxon>Actinomycetes</taxon>
        <taxon>Mycobacteriales</taxon>
        <taxon>Mycobacteriaceae</taxon>
        <taxon>Mycobacterium</taxon>
        <taxon>Mycobacterium avium complex (MAC)</taxon>
    </lineage>
</organism>
<proteinExistence type="predicted"/>
<dbReference type="AlphaFoldDB" id="A0A051U2M6"/>
<dbReference type="SUPFAM" id="SSF47823">
    <property type="entry name" value="lambda integrase-like, N-terminal domain"/>
    <property type="match status" value="1"/>
</dbReference>
<dbReference type="InterPro" id="IPR010998">
    <property type="entry name" value="Integrase_recombinase_N"/>
</dbReference>
<evidence type="ECO:0000313" key="5">
    <source>
        <dbReference type="EMBL" id="KBZ63442.1"/>
    </source>
</evidence>
<gene>
    <name evidence="5" type="ORF">K875_02148</name>
</gene>
<feature type="domain" description="Core-binding (CB)" evidence="4">
    <location>
        <begin position="45"/>
        <end position="138"/>
    </location>
</feature>
<dbReference type="InterPro" id="IPR013762">
    <property type="entry name" value="Integrase-like_cat_sf"/>
</dbReference>
<evidence type="ECO:0000259" key="4">
    <source>
        <dbReference type="PROSITE" id="PS51900"/>
    </source>
</evidence>
<name>A0A051U2M6_9MYCO</name>
<dbReference type="InterPro" id="IPR004107">
    <property type="entry name" value="Integrase_SAM-like_N"/>
</dbReference>
<protein>
    <recommendedName>
        <fullName evidence="4">Core-binding (CB) domain-containing protein</fullName>
    </recommendedName>
</protein>
<reference evidence="5 6" key="1">
    <citation type="submission" date="2014-04" db="EMBL/GenBank/DDBJ databases">
        <title>The Genome Sequence of Mycobacterium tuberculosis TKK-01-0051.</title>
        <authorList>
            <consortium name="The Broad Institute Genomics Platform"/>
            <consortium name="The Broad Institute Genome Sequencing Center for Infectious Disease"/>
            <person name="Earl A.M."/>
            <person name="Cohen K."/>
            <person name="Pym A."/>
            <person name="Bishai W."/>
            <person name="Maharaj K."/>
            <person name="Desjardins C."/>
            <person name="Abeel T."/>
            <person name="Young S."/>
            <person name="Zeng Q."/>
            <person name="Gargeya S."/>
            <person name="Abouelleil A."/>
            <person name="Alvarado L."/>
            <person name="Chapman S.B."/>
            <person name="Gainer-Dewar J."/>
            <person name="Goldberg J."/>
            <person name="Griggs A."/>
            <person name="Gujja S."/>
            <person name="Hansen M."/>
            <person name="Howarth C."/>
            <person name="Imamovic A."/>
            <person name="Larimer J."/>
            <person name="Murphy C."/>
            <person name="Naylor J."/>
            <person name="Pearson M."/>
            <person name="Poon T.W."/>
            <person name="Priest M."/>
            <person name="Roberts A."/>
            <person name="Saif S."/>
            <person name="Shea T."/>
            <person name="Sykes S."/>
            <person name="Wortman J."/>
            <person name="Nusbaum C."/>
            <person name="Birren B."/>
        </authorList>
    </citation>
    <scope>NUCLEOTIDE SEQUENCE [LARGE SCALE GENOMIC DNA]</scope>
    <source>
        <strain evidence="5 6">TKK-01-0051</strain>
    </source>
</reference>
<keyword evidence="6" id="KW-1185">Reference proteome</keyword>
<dbReference type="GO" id="GO:0003677">
    <property type="term" value="F:DNA binding"/>
    <property type="evidence" value="ECO:0007669"/>
    <property type="project" value="UniProtKB-UniRule"/>
</dbReference>
<dbReference type="Pfam" id="PF02899">
    <property type="entry name" value="Phage_int_SAM_1"/>
    <property type="match status" value="1"/>
</dbReference>
<dbReference type="SUPFAM" id="SSF56349">
    <property type="entry name" value="DNA breaking-rejoining enzymes"/>
    <property type="match status" value="1"/>
</dbReference>